<evidence type="ECO:0000313" key="11">
    <source>
        <dbReference type="EMBL" id="SHI70798.1"/>
    </source>
</evidence>
<dbReference type="STRING" id="1122184.SAMN02745176_01115"/>
<dbReference type="SFLD" id="SFLDF00288">
    <property type="entry name" value="HemN-like__clustered_with_nucl"/>
    <property type="match status" value="1"/>
</dbReference>
<keyword evidence="9" id="KW-0963">Cytoplasm</keyword>
<accession>A0A1M6DCR7</accession>
<evidence type="ECO:0000256" key="1">
    <source>
        <dbReference type="ARBA" id="ARBA00006100"/>
    </source>
</evidence>
<keyword evidence="5 9" id="KW-0479">Metal-binding</keyword>
<keyword evidence="7 9" id="KW-0411">Iron-sulfur</keyword>
<dbReference type="Pfam" id="PF06969">
    <property type="entry name" value="HemN_C"/>
    <property type="match status" value="1"/>
</dbReference>
<dbReference type="RefSeq" id="WP_073025239.1">
    <property type="nucleotide sequence ID" value="NZ_FQZS01000006.1"/>
</dbReference>
<evidence type="ECO:0000259" key="10">
    <source>
        <dbReference type="PROSITE" id="PS51918"/>
    </source>
</evidence>
<dbReference type="NCBIfam" id="TIGR00539">
    <property type="entry name" value="hemN_rel"/>
    <property type="match status" value="1"/>
</dbReference>
<dbReference type="GO" id="GO:0004109">
    <property type="term" value="F:coproporphyrinogen oxidase activity"/>
    <property type="evidence" value="ECO:0007669"/>
    <property type="project" value="InterPro"/>
</dbReference>
<comment type="subcellular location">
    <subcellularLocation>
        <location evidence="9">Cytoplasm</location>
    </subcellularLocation>
</comment>
<dbReference type="SFLD" id="SFLDG01082">
    <property type="entry name" value="B12-binding_domain_containing"/>
    <property type="match status" value="1"/>
</dbReference>
<dbReference type="PROSITE" id="PS51918">
    <property type="entry name" value="RADICAL_SAM"/>
    <property type="match status" value="1"/>
</dbReference>
<dbReference type="PANTHER" id="PTHR13932">
    <property type="entry name" value="COPROPORPHYRINIGEN III OXIDASE"/>
    <property type="match status" value="1"/>
</dbReference>
<dbReference type="OrthoDB" id="9808022at2"/>
<keyword evidence="6 9" id="KW-0408">Iron</keyword>
<dbReference type="SFLD" id="SFLDS00029">
    <property type="entry name" value="Radical_SAM"/>
    <property type="match status" value="1"/>
</dbReference>
<comment type="similarity">
    <text evidence="1">Belongs to the anaerobic coproporphyrinogen-III oxidase family. HemW subfamily.</text>
</comment>
<evidence type="ECO:0000256" key="7">
    <source>
        <dbReference type="ARBA" id="ARBA00023014"/>
    </source>
</evidence>
<evidence type="ECO:0000256" key="8">
    <source>
        <dbReference type="ARBA" id="ARBA00023186"/>
    </source>
</evidence>
<gene>
    <name evidence="11" type="ORF">SAMN02745176_01115</name>
</gene>
<dbReference type="GO" id="GO:0005737">
    <property type="term" value="C:cytoplasm"/>
    <property type="evidence" value="ECO:0007669"/>
    <property type="project" value="UniProtKB-SubCell"/>
</dbReference>
<keyword evidence="12" id="KW-1185">Reference proteome</keyword>
<dbReference type="InterPro" id="IPR006638">
    <property type="entry name" value="Elp3/MiaA/NifB-like_rSAM"/>
</dbReference>
<name>A0A1M6DCR7_9FIRM</name>
<evidence type="ECO:0000256" key="2">
    <source>
        <dbReference type="ARBA" id="ARBA00017228"/>
    </source>
</evidence>
<dbReference type="InterPro" id="IPR007197">
    <property type="entry name" value="rSAM"/>
</dbReference>
<comment type="function">
    <text evidence="9">Probably acts as a heme chaperone, transferring heme to an unknown acceptor. Binds one molecule of heme per monomer, possibly covalently. Binds 1 [4Fe-4S] cluster. The cluster is coordinated with 3 cysteines and an exchangeable S-adenosyl-L-methionine.</text>
</comment>
<dbReference type="InterPro" id="IPR034505">
    <property type="entry name" value="Coproporphyrinogen-III_oxidase"/>
</dbReference>
<dbReference type="Pfam" id="PF04055">
    <property type="entry name" value="Radical_SAM"/>
    <property type="match status" value="1"/>
</dbReference>
<dbReference type="GO" id="GO:0046872">
    <property type="term" value="F:metal ion binding"/>
    <property type="evidence" value="ECO:0007669"/>
    <property type="project" value="UniProtKB-UniRule"/>
</dbReference>
<dbReference type="SMART" id="SM00729">
    <property type="entry name" value="Elp3"/>
    <property type="match status" value="1"/>
</dbReference>
<dbReference type="CDD" id="cd01335">
    <property type="entry name" value="Radical_SAM"/>
    <property type="match status" value="1"/>
</dbReference>
<evidence type="ECO:0000313" key="12">
    <source>
        <dbReference type="Proteomes" id="UP000184442"/>
    </source>
</evidence>
<dbReference type="InterPro" id="IPR004559">
    <property type="entry name" value="HemW-like"/>
</dbReference>
<dbReference type="Proteomes" id="UP000184442">
    <property type="component" value="Unassembled WGS sequence"/>
</dbReference>
<organism evidence="11 12">
    <name type="scientific">Lutispora thermophila DSM 19022</name>
    <dbReference type="NCBI Taxonomy" id="1122184"/>
    <lineage>
        <taxon>Bacteria</taxon>
        <taxon>Bacillati</taxon>
        <taxon>Bacillota</taxon>
        <taxon>Clostridia</taxon>
        <taxon>Lutisporales</taxon>
        <taxon>Lutisporaceae</taxon>
        <taxon>Lutispora</taxon>
    </lineage>
</organism>
<evidence type="ECO:0000256" key="3">
    <source>
        <dbReference type="ARBA" id="ARBA00022617"/>
    </source>
</evidence>
<feature type="domain" description="Radical SAM core" evidence="10">
    <location>
        <begin position="1"/>
        <end position="231"/>
    </location>
</feature>
<dbReference type="GO" id="GO:0051539">
    <property type="term" value="F:4 iron, 4 sulfur cluster binding"/>
    <property type="evidence" value="ECO:0007669"/>
    <property type="project" value="UniProtKB-UniRule"/>
</dbReference>
<keyword evidence="8 9" id="KW-0143">Chaperone</keyword>
<proteinExistence type="inferred from homology"/>
<keyword evidence="3 9" id="KW-0349">Heme</keyword>
<dbReference type="InterPro" id="IPR010723">
    <property type="entry name" value="HemN_C"/>
</dbReference>
<protein>
    <recommendedName>
        <fullName evidence="2 9">Heme chaperone HemW</fullName>
    </recommendedName>
</protein>
<evidence type="ECO:0000256" key="6">
    <source>
        <dbReference type="ARBA" id="ARBA00023004"/>
    </source>
</evidence>
<reference evidence="11 12" key="1">
    <citation type="submission" date="2016-11" db="EMBL/GenBank/DDBJ databases">
        <authorList>
            <person name="Jaros S."/>
            <person name="Januszkiewicz K."/>
            <person name="Wedrychowicz H."/>
        </authorList>
    </citation>
    <scope>NUCLEOTIDE SEQUENCE [LARGE SCALE GENOMIC DNA]</scope>
    <source>
        <strain evidence="11 12">DSM 19022</strain>
    </source>
</reference>
<dbReference type="GO" id="GO:0006779">
    <property type="term" value="P:porphyrin-containing compound biosynthetic process"/>
    <property type="evidence" value="ECO:0007669"/>
    <property type="project" value="InterPro"/>
</dbReference>
<dbReference type="SFLD" id="SFLDF00562">
    <property type="entry name" value="HemN-like__clustered_with_heat"/>
    <property type="match status" value="1"/>
</dbReference>
<dbReference type="EMBL" id="FQZS01000006">
    <property type="protein sequence ID" value="SHI70798.1"/>
    <property type="molecule type" value="Genomic_DNA"/>
</dbReference>
<dbReference type="InterPro" id="IPR013785">
    <property type="entry name" value="Aldolase_TIM"/>
</dbReference>
<evidence type="ECO:0000256" key="4">
    <source>
        <dbReference type="ARBA" id="ARBA00022691"/>
    </source>
</evidence>
<dbReference type="Gene3D" id="3.20.20.70">
    <property type="entry name" value="Aldolase class I"/>
    <property type="match status" value="1"/>
</dbReference>
<keyword evidence="4 9" id="KW-0949">S-adenosyl-L-methionine</keyword>
<dbReference type="PANTHER" id="PTHR13932:SF5">
    <property type="entry name" value="RADICAL S-ADENOSYL METHIONINE DOMAIN-CONTAINING PROTEIN 1, MITOCHONDRIAL"/>
    <property type="match status" value="1"/>
</dbReference>
<dbReference type="AlphaFoldDB" id="A0A1M6DCR7"/>
<dbReference type="SUPFAM" id="SSF102114">
    <property type="entry name" value="Radical SAM enzymes"/>
    <property type="match status" value="1"/>
</dbReference>
<sequence length="374" mass="43669">MKNVGLYIHIPFCMRKCLYCDFNSYSNKDIYENYYIEALIKELKYYLDAQEYRFRTIFIGGGTPTIINPENIAKIMETIEKNIEKDAEITIECNPGTIDKNKIDIYKTIGINRISIGLQAWQDDLLKAIGRIHKRDDFLNSFKLFREHGFNNINVDLMFSLPGQNIDMWLETLENVCVLGVEHISCYSLIVEEGTPIHRLIQSGELRTPDEDMDREMYRLAKNTLEAHGLRQYEISNFAKEGFCCAHNLIYWRNEEYIGVGAGSHSKIDNRRFWNYEDLNVYINCLQKGILPIKDSEIIGFEEELWETIILGLRLNSGLNISEINKKYNINFLKRYEDTIKKLEGDLLIVKEGNSINLTDKGRDLSNRVFIEFM</sequence>
<dbReference type="InterPro" id="IPR058240">
    <property type="entry name" value="rSAM_sf"/>
</dbReference>
<evidence type="ECO:0000256" key="9">
    <source>
        <dbReference type="RuleBase" id="RU364116"/>
    </source>
</evidence>
<keyword evidence="9" id="KW-0004">4Fe-4S</keyword>
<dbReference type="SFLD" id="SFLDG01065">
    <property type="entry name" value="anaerobic_coproporphyrinogen-I"/>
    <property type="match status" value="1"/>
</dbReference>
<evidence type="ECO:0000256" key="5">
    <source>
        <dbReference type="ARBA" id="ARBA00022723"/>
    </source>
</evidence>